<proteinExistence type="predicted"/>
<evidence type="ECO:0000313" key="2">
    <source>
        <dbReference type="EMBL" id="SOZ40919.1"/>
    </source>
</evidence>
<dbReference type="EMBL" id="OFTC01000087">
    <property type="protein sequence ID" value="SOZ40919.1"/>
    <property type="molecule type" value="Genomic_DNA"/>
</dbReference>
<feature type="region of interest" description="Disordered" evidence="1">
    <location>
        <begin position="28"/>
        <end position="61"/>
    </location>
</feature>
<gene>
    <name evidence="2" type="ORF">CBM2605_U10040</name>
</gene>
<accession>A0ABY1VEK0</accession>
<protein>
    <recommendedName>
        <fullName evidence="4">Transposase</fullName>
    </recommendedName>
</protein>
<evidence type="ECO:0000313" key="3">
    <source>
        <dbReference type="Proteomes" id="UP000256710"/>
    </source>
</evidence>
<name>A0ABY1VEK0_9BURK</name>
<reference evidence="2 3" key="1">
    <citation type="submission" date="2018-01" db="EMBL/GenBank/DDBJ databases">
        <authorList>
            <person name="Clerissi C."/>
        </authorList>
    </citation>
    <scope>NUCLEOTIDE SEQUENCE [LARGE SCALE GENOMIC DNA]</scope>
    <source>
        <strain evidence="2">Cupriavidus taiwanensis STM 6082</strain>
    </source>
</reference>
<sequence length="61" mass="6583">MTRWTRASPAPLVQVKNASRPGRKEVAGYAGDISPRLPSTACGGSDHHESIGTSQWKPQRP</sequence>
<dbReference type="Proteomes" id="UP000256710">
    <property type="component" value="Unassembled WGS sequence"/>
</dbReference>
<organism evidence="2 3">
    <name type="scientific">Cupriavidus neocaledonicus</name>
    <dbReference type="NCBI Taxonomy" id="1040979"/>
    <lineage>
        <taxon>Bacteria</taxon>
        <taxon>Pseudomonadati</taxon>
        <taxon>Pseudomonadota</taxon>
        <taxon>Betaproteobacteria</taxon>
        <taxon>Burkholderiales</taxon>
        <taxon>Burkholderiaceae</taxon>
        <taxon>Cupriavidus</taxon>
    </lineage>
</organism>
<feature type="compositionally biased region" description="Polar residues" evidence="1">
    <location>
        <begin position="51"/>
        <end position="61"/>
    </location>
</feature>
<evidence type="ECO:0008006" key="4">
    <source>
        <dbReference type="Google" id="ProtNLM"/>
    </source>
</evidence>
<keyword evidence="3" id="KW-1185">Reference proteome</keyword>
<evidence type="ECO:0000256" key="1">
    <source>
        <dbReference type="SAM" id="MobiDB-lite"/>
    </source>
</evidence>
<comment type="caution">
    <text evidence="2">The sequence shown here is derived from an EMBL/GenBank/DDBJ whole genome shotgun (WGS) entry which is preliminary data.</text>
</comment>